<evidence type="ECO:0000259" key="4">
    <source>
        <dbReference type="SMART" id="SM00644"/>
    </source>
</evidence>
<dbReference type="SMART" id="SM00701">
    <property type="entry name" value="PGRP"/>
    <property type="match status" value="1"/>
</dbReference>
<dbReference type="Gene3D" id="3.40.80.10">
    <property type="entry name" value="Peptidoglycan recognition protein-like"/>
    <property type="match status" value="1"/>
</dbReference>
<dbReference type="EMBL" id="JACOGK010000008">
    <property type="protein sequence ID" value="MBC3536383.1"/>
    <property type="molecule type" value="Genomic_DNA"/>
</dbReference>
<keyword evidence="3" id="KW-0732">Signal</keyword>
<feature type="region of interest" description="Disordered" evidence="2">
    <location>
        <begin position="46"/>
        <end position="84"/>
    </location>
</feature>
<evidence type="ECO:0000313" key="6">
    <source>
        <dbReference type="EMBL" id="MBC3536383.1"/>
    </source>
</evidence>
<evidence type="ECO:0000256" key="2">
    <source>
        <dbReference type="SAM" id="MobiDB-lite"/>
    </source>
</evidence>
<protein>
    <submittedName>
        <fullName evidence="6">N-acetylmuramoyl-L-alanine amidase</fullName>
    </submittedName>
</protein>
<evidence type="ECO:0000313" key="7">
    <source>
        <dbReference type="Proteomes" id="UP000606870"/>
    </source>
</evidence>
<comment type="caution">
    <text evidence="6">The sequence shown here is derived from an EMBL/GenBank/DDBJ whole genome shotgun (WGS) entry which is preliminary data.</text>
</comment>
<dbReference type="RefSeq" id="WP_186502543.1">
    <property type="nucleotide sequence ID" value="NZ_JACOGK010000008.1"/>
</dbReference>
<dbReference type="Proteomes" id="UP000606870">
    <property type="component" value="Unassembled WGS sequence"/>
</dbReference>
<dbReference type="SMART" id="SM00644">
    <property type="entry name" value="Ami_2"/>
    <property type="match status" value="1"/>
</dbReference>
<evidence type="ECO:0000256" key="3">
    <source>
        <dbReference type="SAM" id="SignalP"/>
    </source>
</evidence>
<dbReference type="SUPFAM" id="SSF55846">
    <property type="entry name" value="N-acetylmuramoyl-L-alanine amidase-like"/>
    <property type="match status" value="1"/>
</dbReference>
<dbReference type="InterPro" id="IPR015510">
    <property type="entry name" value="PGRP"/>
</dbReference>
<reference evidence="6 7" key="1">
    <citation type="submission" date="2020-08" db="EMBL/GenBank/DDBJ databases">
        <authorList>
            <person name="Liu C."/>
            <person name="Sun Q."/>
        </authorList>
    </citation>
    <scope>NUCLEOTIDE SEQUENCE [LARGE SCALE GENOMIC DNA]</scope>
    <source>
        <strain evidence="6 7">NSJ-59</strain>
    </source>
</reference>
<dbReference type="CDD" id="cd06583">
    <property type="entry name" value="PGRP"/>
    <property type="match status" value="1"/>
</dbReference>
<feature type="chain" id="PRO_5045556123" evidence="3">
    <location>
        <begin position="27"/>
        <end position="289"/>
    </location>
</feature>
<accession>A0ABR6VGW1</accession>
<comment type="similarity">
    <text evidence="1">Belongs to the N-acetylmuramoyl-L-alanine amidase 2 family.</text>
</comment>
<feature type="signal peptide" evidence="3">
    <location>
        <begin position="1"/>
        <end position="26"/>
    </location>
</feature>
<sequence>MKKKIGILLGVCVCALVACLPQGGLAKDTKTVRVAVPVKAMQPLQTSTAAQKGAQSDPATQAGTTNPKAKGNNTKAAAPSLPVYDPAKDAAPAEGLPIEETNFQFSEPLLVRPKTDTIVIHHVGVPDGDTSAAAIHRAHLANGWAGIGYHYVIRKNGLIERGRPLATVGAHAYGENYHTVGINVTGNFDKEIPTKAQLESLTELVTALCRIYHIEPSATTIVGHRDLNDTDCPGKNLYALLPQLRADVKAQLLVDRFKDTHILKLHKQPQAPADTSVARDVPVQANMGN</sequence>
<dbReference type="InterPro" id="IPR036505">
    <property type="entry name" value="Amidase/PGRP_sf"/>
</dbReference>
<feature type="compositionally biased region" description="Polar residues" evidence="2">
    <location>
        <begin position="46"/>
        <end position="75"/>
    </location>
</feature>
<dbReference type="Pfam" id="PF01510">
    <property type="entry name" value="Amidase_2"/>
    <property type="match status" value="1"/>
</dbReference>
<name>A0ABR6VGW1_9FIRM</name>
<dbReference type="InterPro" id="IPR006619">
    <property type="entry name" value="PGRP_domain_met/bac"/>
</dbReference>
<dbReference type="PANTHER" id="PTHR11022">
    <property type="entry name" value="PEPTIDOGLYCAN RECOGNITION PROTEIN"/>
    <property type="match status" value="1"/>
</dbReference>
<dbReference type="InterPro" id="IPR002502">
    <property type="entry name" value="Amidase_domain"/>
</dbReference>
<dbReference type="PANTHER" id="PTHR11022:SF41">
    <property type="entry name" value="PEPTIDOGLYCAN-RECOGNITION PROTEIN LC-RELATED"/>
    <property type="match status" value="1"/>
</dbReference>
<feature type="domain" description="Peptidoglycan recognition protein family" evidence="5">
    <location>
        <begin position="96"/>
        <end position="228"/>
    </location>
</feature>
<evidence type="ECO:0000259" key="5">
    <source>
        <dbReference type="SMART" id="SM00701"/>
    </source>
</evidence>
<evidence type="ECO:0000256" key="1">
    <source>
        <dbReference type="ARBA" id="ARBA00007553"/>
    </source>
</evidence>
<feature type="domain" description="N-acetylmuramoyl-L-alanine amidase" evidence="4">
    <location>
        <begin position="106"/>
        <end position="234"/>
    </location>
</feature>
<keyword evidence="7" id="KW-1185">Reference proteome</keyword>
<organism evidence="6 7">
    <name type="scientific">Megasphaera hominis</name>
    <dbReference type="NCBI Taxonomy" id="159836"/>
    <lineage>
        <taxon>Bacteria</taxon>
        <taxon>Bacillati</taxon>
        <taxon>Bacillota</taxon>
        <taxon>Negativicutes</taxon>
        <taxon>Veillonellales</taxon>
        <taxon>Veillonellaceae</taxon>
        <taxon>Megasphaera</taxon>
    </lineage>
</organism>
<gene>
    <name evidence="6" type="ORF">H8J70_03845</name>
</gene>
<dbReference type="PROSITE" id="PS51257">
    <property type="entry name" value="PROKAR_LIPOPROTEIN"/>
    <property type="match status" value="1"/>
</dbReference>
<proteinExistence type="inferred from homology"/>